<keyword evidence="8" id="KW-0378">Hydrolase</keyword>
<protein>
    <recommendedName>
        <fullName evidence="8">Iron-sulfur cluster carrier protein</fullName>
    </recommendedName>
</protein>
<dbReference type="InterPro" id="IPR027417">
    <property type="entry name" value="P-loop_NTPase"/>
</dbReference>
<proteinExistence type="inferred from homology"/>
<feature type="binding site" evidence="8">
    <location>
        <begin position="131"/>
        <end position="138"/>
    </location>
    <ligand>
        <name>ATP</name>
        <dbReference type="ChEBI" id="CHEBI:30616"/>
    </ligand>
</feature>
<dbReference type="InterPro" id="IPR002744">
    <property type="entry name" value="MIP18-like"/>
</dbReference>
<feature type="domain" description="MIP18 family-like" evidence="10">
    <location>
        <begin position="10"/>
        <end position="78"/>
    </location>
</feature>
<dbReference type="Pfam" id="PF10609">
    <property type="entry name" value="ParA"/>
    <property type="match status" value="1"/>
</dbReference>
<dbReference type="GO" id="GO:0016226">
    <property type="term" value="P:iron-sulfur cluster assembly"/>
    <property type="evidence" value="ECO:0007669"/>
    <property type="project" value="InterPro"/>
</dbReference>
<dbReference type="Gene3D" id="3.40.50.300">
    <property type="entry name" value="P-loop containing nucleotide triphosphate hydrolases"/>
    <property type="match status" value="1"/>
</dbReference>
<comment type="caution">
    <text evidence="11">The sequence shown here is derived from an EMBL/GenBank/DDBJ whole genome shotgun (WGS) entry which is preliminary data.</text>
</comment>
<dbReference type="InterPro" id="IPR034904">
    <property type="entry name" value="FSCA_dom_sf"/>
</dbReference>
<evidence type="ECO:0000256" key="8">
    <source>
        <dbReference type="HAMAP-Rule" id="MF_02040"/>
    </source>
</evidence>
<comment type="function">
    <text evidence="8">Binds and transfers iron-sulfur (Fe-S) clusters to target apoproteins. Can hydrolyze ATP.</text>
</comment>
<dbReference type="InterPro" id="IPR044304">
    <property type="entry name" value="NUBPL-like"/>
</dbReference>
<evidence type="ECO:0000256" key="9">
    <source>
        <dbReference type="SAM" id="MobiDB-lite"/>
    </source>
</evidence>
<keyword evidence="5 8" id="KW-0067">ATP-binding</keyword>
<evidence type="ECO:0000256" key="7">
    <source>
        <dbReference type="ARBA" id="ARBA00023014"/>
    </source>
</evidence>
<dbReference type="EMBL" id="JAACAK010000083">
    <property type="protein sequence ID" value="NIR75581.1"/>
    <property type="molecule type" value="Genomic_DNA"/>
</dbReference>
<keyword evidence="7 8" id="KW-0411">Iron-sulfur</keyword>
<dbReference type="GO" id="GO:0140663">
    <property type="term" value="F:ATP-dependent FeS chaperone activity"/>
    <property type="evidence" value="ECO:0007669"/>
    <property type="project" value="InterPro"/>
</dbReference>
<dbReference type="InterPro" id="IPR033756">
    <property type="entry name" value="YlxH/NBP35"/>
</dbReference>
<dbReference type="HAMAP" id="MF_02040">
    <property type="entry name" value="Mrp_NBP35"/>
    <property type="match status" value="1"/>
</dbReference>
<comment type="similarity">
    <text evidence="1">In the N-terminal section; belongs to the MIP18 family.</text>
</comment>
<dbReference type="Proteomes" id="UP000702544">
    <property type="component" value="Unassembled WGS sequence"/>
</dbReference>
<dbReference type="PROSITE" id="PS01215">
    <property type="entry name" value="MRP"/>
    <property type="match status" value="1"/>
</dbReference>
<feature type="region of interest" description="Disordered" evidence="9">
    <location>
        <begin position="78"/>
        <end position="116"/>
    </location>
</feature>
<evidence type="ECO:0000256" key="5">
    <source>
        <dbReference type="ARBA" id="ARBA00022840"/>
    </source>
</evidence>
<reference evidence="11 12" key="1">
    <citation type="submission" date="2020-01" db="EMBL/GenBank/DDBJ databases">
        <title>Genomes assembled from Gulf of Kutch pelagic sediment metagenomes.</title>
        <authorList>
            <person name="Chandrashekar M."/>
            <person name="Mahajan M.S."/>
            <person name="Dave K.J."/>
            <person name="Vatsa P."/>
            <person name="Nathani N.M."/>
        </authorList>
    </citation>
    <scope>NUCLEOTIDE SEQUENCE [LARGE SCALE GENOMIC DNA]</scope>
    <source>
        <strain evidence="11">KS3-K002</strain>
    </source>
</reference>
<feature type="compositionally biased region" description="Pro residues" evidence="9">
    <location>
        <begin position="97"/>
        <end position="116"/>
    </location>
</feature>
<dbReference type="FunFam" id="3.40.50.300:FF:001119">
    <property type="entry name" value="Iron-sulfur cluster carrier protein"/>
    <property type="match status" value="1"/>
</dbReference>
<evidence type="ECO:0000256" key="6">
    <source>
        <dbReference type="ARBA" id="ARBA00023004"/>
    </source>
</evidence>
<dbReference type="GO" id="GO:0051539">
    <property type="term" value="F:4 iron, 4 sulfur cluster binding"/>
    <property type="evidence" value="ECO:0007669"/>
    <property type="project" value="TreeGrafter"/>
</dbReference>
<evidence type="ECO:0000256" key="2">
    <source>
        <dbReference type="ARBA" id="ARBA00008205"/>
    </source>
</evidence>
<dbReference type="Pfam" id="PF01883">
    <property type="entry name" value="FeS_assembly_P"/>
    <property type="match status" value="1"/>
</dbReference>
<dbReference type="AlphaFoldDB" id="A0AAE4ZBZ7"/>
<gene>
    <name evidence="11" type="ORF">GWO12_10810</name>
</gene>
<keyword evidence="6 8" id="KW-0408">Iron</keyword>
<keyword evidence="4 8" id="KW-0547">Nucleotide-binding</keyword>
<organism evidence="11 12">
    <name type="scientific">Candidatus Kutchimonas denitrificans</name>
    <dbReference type="NCBI Taxonomy" id="3056748"/>
    <lineage>
        <taxon>Bacteria</taxon>
        <taxon>Pseudomonadati</taxon>
        <taxon>Gemmatimonadota</taxon>
        <taxon>Gemmatimonadia</taxon>
        <taxon>Candidatus Palauibacterales</taxon>
        <taxon>Candidatus Palauibacteraceae</taxon>
        <taxon>Candidatus Kutchimonas</taxon>
    </lineage>
</organism>
<evidence type="ECO:0000256" key="3">
    <source>
        <dbReference type="ARBA" id="ARBA00022723"/>
    </source>
</evidence>
<dbReference type="InterPro" id="IPR019591">
    <property type="entry name" value="Mrp/NBP35_ATP-bd"/>
</dbReference>
<comment type="similarity">
    <text evidence="2">In the C-terminal section; belongs to the Mrp/NBP35 ATP-binding proteins family.</text>
</comment>
<evidence type="ECO:0000256" key="1">
    <source>
        <dbReference type="ARBA" id="ARBA00007352"/>
    </source>
</evidence>
<comment type="subunit">
    <text evidence="8">Homodimer.</text>
</comment>
<dbReference type="CDD" id="cd02037">
    <property type="entry name" value="Mrp_NBP35"/>
    <property type="match status" value="1"/>
</dbReference>
<evidence type="ECO:0000256" key="4">
    <source>
        <dbReference type="ARBA" id="ARBA00022741"/>
    </source>
</evidence>
<dbReference type="GO" id="GO:0016887">
    <property type="term" value="F:ATP hydrolysis activity"/>
    <property type="evidence" value="ECO:0007669"/>
    <property type="project" value="UniProtKB-UniRule"/>
</dbReference>
<evidence type="ECO:0000259" key="10">
    <source>
        <dbReference type="Pfam" id="PF01883"/>
    </source>
</evidence>
<sequence>MADDRALLTRVVEALQSIVHPRTGKDIVTSGLVTGLKLDAPGRVSFGLVTGPDDPPDFTDVARTRASAVEGIEAVQVETKGETSRVGRKLPVMNPSGPQPSEPPPQGRRPTAPPEPQALEGVRHVLAVSSGKGGVGKSTVAANLAAALAAEGSVVGLMDADVYGPDIPIMFGVHARPRVTPDEKVVPLEGHGVKLMSIGFLLDEDTPAIWRGPIVMGIIRQFLQQVAWGELDYLIVDMPPGTGDAQLSLVQLVKLDGAIMVTTPQGVATFDVLKGIKMFERVEVPVLGLVENMSGFVCPHCGEESEVFGRGGGEKLAATAGVPFLGSVPLGIAVVKAGDSGRPTVVGEPESPEAKAFVELAGKVAEELEASAQAKN</sequence>
<name>A0AAE4ZBZ7_9BACT</name>
<dbReference type="SUPFAM" id="SSF52540">
    <property type="entry name" value="P-loop containing nucleoside triphosphate hydrolases"/>
    <property type="match status" value="1"/>
</dbReference>
<dbReference type="GO" id="GO:0005524">
    <property type="term" value="F:ATP binding"/>
    <property type="evidence" value="ECO:0007669"/>
    <property type="project" value="UniProtKB-UniRule"/>
</dbReference>
<dbReference type="PANTHER" id="PTHR42961">
    <property type="entry name" value="IRON-SULFUR PROTEIN NUBPL"/>
    <property type="match status" value="1"/>
</dbReference>
<dbReference type="PANTHER" id="PTHR42961:SF2">
    <property type="entry name" value="IRON-SULFUR PROTEIN NUBPL"/>
    <property type="match status" value="1"/>
</dbReference>
<keyword evidence="3 8" id="KW-0479">Metal-binding</keyword>
<dbReference type="GO" id="GO:0046872">
    <property type="term" value="F:metal ion binding"/>
    <property type="evidence" value="ECO:0007669"/>
    <property type="project" value="UniProtKB-KW"/>
</dbReference>
<dbReference type="SUPFAM" id="SSF117916">
    <property type="entry name" value="Fe-S cluster assembly (FSCA) domain-like"/>
    <property type="match status" value="1"/>
</dbReference>
<accession>A0AAE4ZBZ7</accession>
<comment type="similarity">
    <text evidence="8">Belongs to the Mrp/NBP35 ATP-binding proteins family.</text>
</comment>
<dbReference type="InterPro" id="IPR000808">
    <property type="entry name" value="Mrp-like_CS"/>
</dbReference>
<dbReference type="Gene3D" id="3.30.300.130">
    <property type="entry name" value="Fe-S cluster assembly (FSCA)"/>
    <property type="match status" value="1"/>
</dbReference>
<evidence type="ECO:0000313" key="11">
    <source>
        <dbReference type="EMBL" id="NIR75581.1"/>
    </source>
</evidence>
<evidence type="ECO:0000313" key="12">
    <source>
        <dbReference type="Proteomes" id="UP000702544"/>
    </source>
</evidence>